<dbReference type="EMBL" id="CAJVQB010006219">
    <property type="protein sequence ID" value="CAG8679840.1"/>
    <property type="molecule type" value="Genomic_DNA"/>
</dbReference>
<evidence type="ECO:0000313" key="4">
    <source>
        <dbReference type="Proteomes" id="UP000789901"/>
    </source>
</evidence>
<feature type="domain" description="DUF7729" evidence="2">
    <location>
        <begin position="2"/>
        <end position="124"/>
    </location>
</feature>
<keyword evidence="4" id="KW-1185">Reference proteome</keyword>
<proteinExistence type="predicted"/>
<dbReference type="InterPro" id="IPR056146">
    <property type="entry name" value="DUF7729"/>
</dbReference>
<comment type="caution">
    <text evidence="3">The sequence shown here is derived from an EMBL/GenBank/DDBJ whole genome shotgun (WGS) entry which is preliminary data.</text>
</comment>
<reference evidence="3 4" key="1">
    <citation type="submission" date="2021-06" db="EMBL/GenBank/DDBJ databases">
        <authorList>
            <person name="Kallberg Y."/>
            <person name="Tangrot J."/>
            <person name="Rosling A."/>
        </authorList>
    </citation>
    <scope>NUCLEOTIDE SEQUENCE [LARGE SCALE GENOMIC DNA]</scope>
    <source>
        <strain evidence="3 4">120-4 pot B 10/14</strain>
    </source>
</reference>
<name>A0ABN7UVC5_GIGMA</name>
<evidence type="ECO:0000256" key="1">
    <source>
        <dbReference type="SAM" id="MobiDB-lite"/>
    </source>
</evidence>
<sequence length="242" mass="26014">MTEGCKAALVSFVTDKNISKCLPPNDLLVLLNAFESSNPTVAFAALIQFASTVCPLDRCSDDVISKGKESIKKACLAEDIQKNHNPVALVGVLGTTLYSPIIESLCFTVGTTAPTFCFADSVSKLLPLPAPPFPPVFGKFIDNVAFGTPTAFCTDCNHRISLEVFNYIFDPNHHDTIETLGLLNVTEAELTQLKLGTMIKCGFTFLTSNDTFPGVCSQTNSSSSLGKSSKFIGDKKSKKKTI</sequence>
<organism evidence="3 4">
    <name type="scientific">Gigaspora margarita</name>
    <dbReference type="NCBI Taxonomy" id="4874"/>
    <lineage>
        <taxon>Eukaryota</taxon>
        <taxon>Fungi</taxon>
        <taxon>Fungi incertae sedis</taxon>
        <taxon>Mucoromycota</taxon>
        <taxon>Glomeromycotina</taxon>
        <taxon>Glomeromycetes</taxon>
        <taxon>Diversisporales</taxon>
        <taxon>Gigasporaceae</taxon>
        <taxon>Gigaspora</taxon>
    </lineage>
</organism>
<feature type="region of interest" description="Disordered" evidence="1">
    <location>
        <begin position="218"/>
        <end position="242"/>
    </location>
</feature>
<evidence type="ECO:0000313" key="3">
    <source>
        <dbReference type="EMBL" id="CAG8679840.1"/>
    </source>
</evidence>
<protein>
    <submittedName>
        <fullName evidence="3">10689_t:CDS:1</fullName>
    </submittedName>
</protein>
<evidence type="ECO:0000259" key="2">
    <source>
        <dbReference type="Pfam" id="PF24855"/>
    </source>
</evidence>
<gene>
    <name evidence="3" type="ORF">GMARGA_LOCUS10893</name>
</gene>
<dbReference type="Proteomes" id="UP000789901">
    <property type="component" value="Unassembled WGS sequence"/>
</dbReference>
<dbReference type="Pfam" id="PF24855">
    <property type="entry name" value="DUF7729"/>
    <property type="match status" value="1"/>
</dbReference>
<accession>A0ABN7UVC5</accession>
<feature type="compositionally biased region" description="Low complexity" evidence="1">
    <location>
        <begin position="218"/>
        <end position="231"/>
    </location>
</feature>